<name>A0ABD3E146_9LAMI</name>
<dbReference type="Proteomes" id="UP001632038">
    <property type="component" value="Unassembled WGS sequence"/>
</dbReference>
<proteinExistence type="predicted"/>
<keyword evidence="1" id="KW-0732">Signal</keyword>
<evidence type="ECO:0000313" key="2">
    <source>
        <dbReference type="EMBL" id="KAL3647527.1"/>
    </source>
</evidence>
<gene>
    <name evidence="2" type="ORF">CASFOL_008495</name>
</gene>
<feature type="chain" id="PRO_5044750317" evidence="1">
    <location>
        <begin position="26"/>
        <end position="75"/>
    </location>
</feature>
<evidence type="ECO:0000313" key="3">
    <source>
        <dbReference type="Proteomes" id="UP001632038"/>
    </source>
</evidence>
<keyword evidence="3" id="KW-1185">Reference proteome</keyword>
<accession>A0ABD3E146</accession>
<dbReference type="EMBL" id="JAVIJP010000009">
    <property type="protein sequence ID" value="KAL3647527.1"/>
    <property type="molecule type" value="Genomic_DNA"/>
</dbReference>
<dbReference type="AlphaFoldDB" id="A0ABD3E146"/>
<sequence length="75" mass="8243">MAKILLVALLVVFMLQILLVTTTTSQGTTHDLNRQKTSLQCLRSCLASCDSGKCFCRCDDDDVDSIKGNDKQSCK</sequence>
<reference evidence="3" key="1">
    <citation type="journal article" date="2024" name="IScience">
        <title>Strigolactones Initiate the Formation of Haustorium-like Structures in Castilleja.</title>
        <authorList>
            <person name="Buerger M."/>
            <person name="Peterson D."/>
            <person name="Chory J."/>
        </authorList>
    </citation>
    <scope>NUCLEOTIDE SEQUENCE [LARGE SCALE GENOMIC DNA]</scope>
</reference>
<feature type="signal peptide" evidence="1">
    <location>
        <begin position="1"/>
        <end position="25"/>
    </location>
</feature>
<organism evidence="2 3">
    <name type="scientific">Castilleja foliolosa</name>
    <dbReference type="NCBI Taxonomy" id="1961234"/>
    <lineage>
        <taxon>Eukaryota</taxon>
        <taxon>Viridiplantae</taxon>
        <taxon>Streptophyta</taxon>
        <taxon>Embryophyta</taxon>
        <taxon>Tracheophyta</taxon>
        <taxon>Spermatophyta</taxon>
        <taxon>Magnoliopsida</taxon>
        <taxon>eudicotyledons</taxon>
        <taxon>Gunneridae</taxon>
        <taxon>Pentapetalae</taxon>
        <taxon>asterids</taxon>
        <taxon>lamiids</taxon>
        <taxon>Lamiales</taxon>
        <taxon>Orobanchaceae</taxon>
        <taxon>Pedicularideae</taxon>
        <taxon>Castillejinae</taxon>
        <taxon>Castilleja</taxon>
    </lineage>
</organism>
<comment type="caution">
    <text evidence="2">The sequence shown here is derived from an EMBL/GenBank/DDBJ whole genome shotgun (WGS) entry which is preliminary data.</text>
</comment>
<protein>
    <submittedName>
        <fullName evidence="2">Uncharacterized protein</fullName>
    </submittedName>
</protein>
<evidence type="ECO:0000256" key="1">
    <source>
        <dbReference type="SAM" id="SignalP"/>
    </source>
</evidence>